<protein>
    <submittedName>
        <fullName evidence="2">Uncharacterized protein</fullName>
    </submittedName>
</protein>
<organism evidence="2 3">
    <name type="scientific">Elysia crispata</name>
    <name type="common">lettuce slug</name>
    <dbReference type="NCBI Taxonomy" id="231223"/>
    <lineage>
        <taxon>Eukaryota</taxon>
        <taxon>Metazoa</taxon>
        <taxon>Spiralia</taxon>
        <taxon>Lophotrochozoa</taxon>
        <taxon>Mollusca</taxon>
        <taxon>Gastropoda</taxon>
        <taxon>Heterobranchia</taxon>
        <taxon>Euthyneura</taxon>
        <taxon>Panpulmonata</taxon>
        <taxon>Sacoglossa</taxon>
        <taxon>Placobranchoidea</taxon>
        <taxon>Plakobranchidae</taxon>
        <taxon>Elysia</taxon>
    </lineage>
</organism>
<proteinExistence type="predicted"/>
<feature type="region of interest" description="Disordered" evidence="1">
    <location>
        <begin position="296"/>
        <end position="332"/>
    </location>
</feature>
<name>A0AAE0Z9Z1_9GAST</name>
<dbReference type="AlphaFoldDB" id="A0AAE0Z9Z1"/>
<reference evidence="2" key="1">
    <citation type="journal article" date="2023" name="G3 (Bethesda)">
        <title>A reference genome for the long-term kleptoplast-retaining sea slug Elysia crispata morphotype clarki.</title>
        <authorList>
            <person name="Eastman K.E."/>
            <person name="Pendleton A.L."/>
            <person name="Shaikh M.A."/>
            <person name="Suttiyut T."/>
            <person name="Ogas R."/>
            <person name="Tomko P."/>
            <person name="Gavelis G."/>
            <person name="Widhalm J.R."/>
            <person name="Wisecaver J.H."/>
        </authorList>
    </citation>
    <scope>NUCLEOTIDE SEQUENCE</scope>
    <source>
        <strain evidence="2">ECLA1</strain>
    </source>
</reference>
<keyword evidence="3" id="KW-1185">Reference proteome</keyword>
<dbReference type="EMBL" id="JAWDGP010004286">
    <property type="protein sequence ID" value="KAK3765589.1"/>
    <property type="molecule type" value="Genomic_DNA"/>
</dbReference>
<comment type="caution">
    <text evidence="2">The sequence shown here is derived from an EMBL/GenBank/DDBJ whole genome shotgun (WGS) entry which is preliminary data.</text>
</comment>
<gene>
    <name evidence="2" type="ORF">RRG08_067311</name>
</gene>
<accession>A0AAE0Z9Z1</accession>
<feature type="compositionally biased region" description="Polar residues" evidence="1">
    <location>
        <begin position="296"/>
        <end position="311"/>
    </location>
</feature>
<evidence type="ECO:0000313" key="3">
    <source>
        <dbReference type="Proteomes" id="UP001283361"/>
    </source>
</evidence>
<evidence type="ECO:0000256" key="1">
    <source>
        <dbReference type="SAM" id="MobiDB-lite"/>
    </source>
</evidence>
<dbReference type="Proteomes" id="UP001283361">
    <property type="component" value="Unassembled WGS sequence"/>
</dbReference>
<sequence length="332" mass="36214">MNEFSDKICNGEQKANADSVVHDMDDENSEKIFDGVANDITFQESDDISARDVNYMFRFINLGERETLPVRSIGALIHNVKECDGEPTNQMIANYCGDVVGNGIVRSEVDVPAEYVGEIVESTNVVETGNVSARVVNEIVNSEHFVEFGDVPARDVGENFAESIYVLQELLNVVESEDVPARDFGKILDDENVVESEDVPARDFGKTLGDVSVVESEDMPGRDVGEILGDENVVKSGNVPARDVGENVMESGDVPARDIGEIVDGENLVESKAKDVHSSRDEASCAEFSEALTYNEDANASMPQSNAVSKLSKNEEKKQSRQFGKAYVSQNG</sequence>
<evidence type="ECO:0000313" key="2">
    <source>
        <dbReference type="EMBL" id="KAK3765589.1"/>
    </source>
</evidence>